<protein>
    <submittedName>
        <fullName evidence="3">Protein FAM179A (inferred by orthology to a human protein)</fullName>
    </submittedName>
</protein>
<dbReference type="EMBL" id="UYRR01033166">
    <property type="protein sequence ID" value="VDK58025.1"/>
    <property type="molecule type" value="Genomic_DNA"/>
</dbReference>
<evidence type="ECO:0000313" key="2">
    <source>
        <dbReference type="Proteomes" id="UP000267096"/>
    </source>
</evidence>
<dbReference type="Proteomes" id="UP000267096">
    <property type="component" value="Unassembled WGS sequence"/>
</dbReference>
<dbReference type="AlphaFoldDB" id="A0A0M3K824"/>
<evidence type="ECO:0000313" key="3">
    <source>
        <dbReference type="WBParaSite" id="ASIM_0001711501-mRNA-1"/>
    </source>
</evidence>
<keyword evidence="2" id="KW-1185">Reference proteome</keyword>
<name>A0A0M3K824_ANISI</name>
<gene>
    <name evidence="1" type="ORF">ASIM_LOCUS16521</name>
</gene>
<reference evidence="3" key="1">
    <citation type="submission" date="2017-02" db="UniProtKB">
        <authorList>
            <consortium name="WormBaseParasite"/>
        </authorList>
    </citation>
    <scope>IDENTIFICATION</scope>
</reference>
<proteinExistence type="predicted"/>
<organism evidence="3">
    <name type="scientific">Anisakis simplex</name>
    <name type="common">Herring worm</name>
    <dbReference type="NCBI Taxonomy" id="6269"/>
    <lineage>
        <taxon>Eukaryota</taxon>
        <taxon>Metazoa</taxon>
        <taxon>Ecdysozoa</taxon>
        <taxon>Nematoda</taxon>
        <taxon>Chromadorea</taxon>
        <taxon>Rhabditida</taxon>
        <taxon>Spirurina</taxon>
        <taxon>Ascaridomorpha</taxon>
        <taxon>Ascaridoidea</taxon>
        <taxon>Anisakidae</taxon>
        <taxon>Anisakis</taxon>
        <taxon>Anisakis simplex complex</taxon>
    </lineage>
</organism>
<evidence type="ECO:0000313" key="1">
    <source>
        <dbReference type="EMBL" id="VDK58025.1"/>
    </source>
</evidence>
<dbReference type="OrthoDB" id="5870094at2759"/>
<dbReference type="WBParaSite" id="ASIM_0001711501-mRNA-1">
    <property type="protein sequence ID" value="ASIM_0001711501-mRNA-1"/>
    <property type="gene ID" value="ASIM_0001711501"/>
</dbReference>
<reference evidence="1 2" key="2">
    <citation type="submission" date="2018-11" db="EMBL/GenBank/DDBJ databases">
        <authorList>
            <consortium name="Pathogen Informatics"/>
        </authorList>
    </citation>
    <scope>NUCLEOTIDE SEQUENCE [LARGE SCALE GENOMIC DNA]</scope>
</reference>
<sequence length="74" mass="8595">MFETKPKQVEVTAIPILWELLKSPSQMQCDAELRRAIRDYAMALRDCFGERTLLDMSNGHISPSQKRSLEMLIR</sequence>
<accession>A0A0M3K824</accession>